<feature type="signal peptide" evidence="13">
    <location>
        <begin position="1"/>
        <end position="26"/>
    </location>
</feature>
<evidence type="ECO:0000256" key="11">
    <source>
        <dbReference type="ARBA" id="ARBA00023180"/>
    </source>
</evidence>
<dbReference type="InterPro" id="IPR055414">
    <property type="entry name" value="LRR_R13L4/SHOC2-like"/>
</dbReference>
<dbReference type="PANTHER" id="PTHR48062:SF21">
    <property type="entry name" value="RECEPTOR-LIKE PROTEIN 12"/>
    <property type="match status" value="1"/>
</dbReference>
<dbReference type="EnsemblPlants" id="KEH28881">
    <property type="protein sequence ID" value="KEH28881"/>
    <property type="gene ID" value="MTR_4g015930"/>
</dbReference>
<dbReference type="InterPro" id="IPR001611">
    <property type="entry name" value="Leu-rich_rpt"/>
</dbReference>
<dbReference type="InterPro" id="IPR013210">
    <property type="entry name" value="LRR_N_plant-typ"/>
</dbReference>
<dbReference type="Pfam" id="PF00560">
    <property type="entry name" value="LRR_1"/>
    <property type="match status" value="8"/>
</dbReference>
<dbReference type="SUPFAM" id="SSF52047">
    <property type="entry name" value="RNI-like"/>
    <property type="match status" value="2"/>
</dbReference>
<dbReference type="Pfam" id="PF23598">
    <property type="entry name" value="LRR_14"/>
    <property type="match status" value="1"/>
</dbReference>
<evidence type="ECO:0000313" key="17">
    <source>
        <dbReference type="EnsemblPlants" id="KEH28881"/>
    </source>
</evidence>
<dbReference type="InterPro" id="IPR003591">
    <property type="entry name" value="Leu-rich_rpt_typical-subtyp"/>
</dbReference>
<keyword evidence="6 13" id="KW-0732">Signal</keyword>
<dbReference type="FunFam" id="3.80.10.10:FF:000095">
    <property type="entry name" value="LRR receptor-like serine/threonine-protein kinase GSO1"/>
    <property type="match status" value="1"/>
</dbReference>
<dbReference type="Gene3D" id="3.80.10.10">
    <property type="entry name" value="Ribonuclease Inhibitor"/>
    <property type="match status" value="5"/>
</dbReference>
<feature type="transmembrane region" description="Helical" evidence="12">
    <location>
        <begin position="979"/>
        <end position="1000"/>
    </location>
</feature>
<dbReference type="GO" id="GO:0016301">
    <property type="term" value="F:kinase activity"/>
    <property type="evidence" value="ECO:0007669"/>
    <property type="project" value="UniProtKB-KW"/>
</dbReference>
<dbReference type="Proteomes" id="UP000002051">
    <property type="component" value="Chromosome 4"/>
</dbReference>
<dbReference type="STRING" id="3880.A0A072UHL0"/>
<evidence type="ECO:0000256" key="8">
    <source>
        <dbReference type="ARBA" id="ARBA00022989"/>
    </source>
</evidence>
<dbReference type="FunFam" id="3.80.10.10:FF:000213">
    <property type="entry name" value="Tyrosine-sulfated glycopeptide receptor 1"/>
    <property type="match status" value="1"/>
</dbReference>
<dbReference type="ExpressionAtlas" id="A0A072UHL0">
    <property type="expression patterns" value="differential"/>
</dbReference>
<keyword evidence="3" id="KW-1003">Cell membrane</keyword>
<evidence type="ECO:0000256" key="4">
    <source>
        <dbReference type="ARBA" id="ARBA00022614"/>
    </source>
</evidence>
<dbReference type="Pfam" id="PF13855">
    <property type="entry name" value="LRR_8"/>
    <property type="match status" value="2"/>
</dbReference>
<keyword evidence="9 12" id="KW-0472">Membrane</keyword>
<keyword evidence="5 12" id="KW-0812">Transmembrane</keyword>
<comment type="subcellular location">
    <subcellularLocation>
        <location evidence="1">Cell membrane</location>
        <topology evidence="1">Single-pass type I membrane protein</topology>
    </subcellularLocation>
</comment>
<evidence type="ECO:0000256" key="2">
    <source>
        <dbReference type="ARBA" id="ARBA00009592"/>
    </source>
</evidence>
<evidence type="ECO:0000256" key="10">
    <source>
        <dbReference type="ARBA" id="ARBA00023170"/>
    </source>
</evidence>
<feature type="transmembrane region" description="Helical" evidence="12">
    <location>
        <begin position="1007"/>
        <end position="1023"/>
    </location>
</feature>
<dbReference type="PRINTS" id="PR00019">
    <property type="entry name" value="LEURICHRPT"/>
</dbReference>
<reference evidence="16 18" key="1">
    <citation type="journal article" date="2011" name="Nature">
        <title>The Medicago genome provides insight into the evolution of rhizobial symbioses.</title>
        <authorList>
            <person name="Young N.D."/>
            <person name="Debelle F."/>
            <person name="Oldroyd G.E."/>
            <person name="Geurts R."/>
            <person name="Cannon S.B."/>
            <person name="Udvardi M.K."/>
            <person name="Benedito V.A."/>
            <person name="Mayer K.F."/>
            <person name="Gouzy J."/>
            <person name="Schoof H."/>
            <person name="Van de Peer Y."/>
            <person name="Proost S."/>
            <person name="Cook D.R."/>
            <person name="Meyers B.C."/>
            <person name="Spannagl M."/>
            <person name="Cheung F."/>
            <person name="De Mita S."/>
            <person name="Krishnakumar V."/>
            <person name="Gundlach H."/>
            <person name="Zhou S."/>
            <person name="Mudge J."/>
            <person name="Bharti A.K."/>
            <person name="Murray J.D."/>
            <person name="Naoumkina M.A."/>
            <person name="Rosen B."/>
            <person name="Silverstein K.A."/>
            <person name="Tang H."/>
            <person name="Rombauts S."/>
            <person name="Zhao P.X."/>
            <person name="Zhou P."/>
            <person name="Barbe V."/>
            <person name="Bardou P."/>
            <person name="Bechner M."/>
            <person name="Bellec A."/>
            <person name="Berger A."/>
            <person name="Berges H."/>
            <person name="Bidwell S."/>
            <person name="Bisseling T."/>
            <person name="Choisne N."/>
            <person name="Couloux A."/>
            <person name="Denny R."/>
            <person name="Deshpande S."/>
            <person name="Dai X."/>
            <person name="Doyle J.J."/>
            <person name="Dudez A.M."/>
            <person name="Farmer A.D."/>
            <person name="Fouteau S."/>
            <person name="Franken C."/>
            <person name="Gibelin C."/>
            <person name="Gish J."/>
            <person name="Goldstein S."/>
            <person name="Gonzalez A.J."/>
            <person name="Green P.J."/>
            <person name="Hallab A."/>
            <person name="Hartog M."/>
            <person name="Hua A."/>
            <person name="Humphray S.J."/>
            <person name="Jeong D.H."/>
            <person name="Jing Y."/>
            <person name="Jocker A."/>
            <person name="Kenton S.M."/>
            <person name="Kim D.J."/>
            <person name="Klee K."/>
            <person name="Lai H."/>
            <person name="Lang C."/>
            <person name="Lin S."/>
            <person name="Macmil S.L."/>
            <person name="Magdelenat G."/>
            <person name="Matthews L."/>
            <person name="McCorrison J."/>
            <person name="Monaghan E.L."/>
            <person name="Mun J.H."/>
            <person name="Najar F.Z."/>
            <person name="Nicholson C."/>
            <person name="Noirot C."/>
            <person name="O'Bleness M."/>
            <person name="Paule C.R."/>
            <person name="Poulain J."/>
            <person name="Prion F."/>
            <person name="Qin B."/>
            <person name="Qu C."/>
            <person name="Retzel E.F."/>
            <person name="Riddle C."/>
            <person name="Sallet E."/>
            <person name="Samain S."/>
            <person name="Samson N."/>
            <person name="Sanders I."/>
            <person name="Saurat O."/>
            <person name="Scarpelli C."/>
            <person name="Schiex T."/>
            <person name="Segurens B."/>
            <person name="Severin A.J."/>
            <person name="Sherrier D.J."/>
            <person name="Shi R."/>
            <person name="Sims S."/>
            <person name="Singer S.R."/>
            <person name="Sinharoy S."/>
            <person name="Sterck L."/>
            <person name="Viollet A."/>
            <person name="Wang B.B."/>
            <person name="Wang K."/>
            <person name="Wang M."/>
            <person name="Wang X."/>
            <person name="Warfsmann J."/>
            <person name="Weissenbach J."/>
            <person name="White D.D."/>
            <person name="White J.D."/>
            <person name="Wiley G.B."/>
            <person name="Wincker P."/>
            <person name="Xing Y."/>
            <person name="Yang L."/>
            <person name="Yao Z."/>
            <person name="Ying F."/>
            <person name="Zhai J."/>
            <person name="Zhou L."/>
            <person name="Zuber A."/>
            <person name="Denarie J."/>
            <person name="Dixon R.A."/>
            <person name="May G.D."/>
            <person name="Schwartz D.C."/>
            <person name="Rogers J."/>
            <person name="Quetier F."/>
            <person name="Town C.D."/>
            <person name="Roe B.A."/>
        </authorList>
    </citation>
    <scope>NUCLEOTIDE SEQUENCE [LARGE SCALE GENOMIC DNA]</scope>
    <source>
        <strain evidence="16">A17</strain>
        <strain evidence="17 18">cv. Jemalong A17</strain>
    </source>
</reference>
<proteinExistence type="inferred from homology"/>
<dbReference type="PROSITE" id="PS51450">
    <property type="entry name" value="LRR"/>
    <property type="match status" value="1"/>
</dbReference>
<evidence type="ECO:0000256" key="7">
    <source>
        <dbReference type="ARBA" id="ARBA00022737"/>
    </source>
</evidence>
<evidence type="ECO:0000313" key="16">
    <source>
        <dbReference type="EMBL" id="KEH28881.1"/>
    </source>
</evidence>
<dbReference type="SMART" id="SM00365">
    <property type="entry name" value="LRR_SD22"/>
    <property type="match status" value="10"/>
</dbReference>
<keyword evidence="18" id="KW-1185">Reference proteome</keyword>
<gene>
    <name evidence="17" type="primary">25491451</name>
    <name evidence="16" type="ordered locus">MTR_4g015930</name>
</gene>
<dbReference type="FunFam" id="3.80.10.10:FF:000041">
    <property type="entry name" value="LRR receptor-like serine/threonine-protein kinase ERECTA"/>
    <property type="match status" value="1"/>
</dbReference>
<dbReference type="AlphaFoldDB" id="A0A072UHL0"/>
<feature type="domain" description="Leucine-rich repeat-containing N-terminal plant-type" evidence="14">
    <location>
        <begin position="34"/>
        <end position="77"/>
    </location>
</feature>
<dbReference type="SUPFAM" id="SSF52058">
    <property type="entry name" value="L domain-like"/>
    <property type="match status" value="1"/>
</dbReference>
<keyword evidence="16" id="KW-0418">Kinase</keyword>
<keyword evidence="8 12" id="KW-1133">Transmembrane helix</keyword>
<evidence type="ECO:0000256" key="13">
    <source>
        <dbReference type="SAM" id="SignalP"/>
    </source>
</evidence>
<dbReference type="PANTHER" id="PTHR48062">
    <property type="entry name" value="RECEPTOR-LIKE PROTEIN 14"/>
    <property type="match status" value="1"/>
</dbReference>
<dbReference type="PROSITE" id="PS51257">
    <property type="entry name" value="PROKAR_LIPOPROTEIN"/>
    <property type="match status" value="1"/>
</dbReference>
<evidence type="ECO:0000256" key="1">
    <source>
        <dbReference type="ARBA" id="ARBA00004251"/>
    </source>
</evidence>
<dbReference type="OrthoDB" id="4691307at2759"/>
<keyword evidence="4" id="KW-0433">Leucine-rich repeat</keyword>
<name>A0A072UHL0_MEDTR</name>
<organism evidence="16 18">
    <name type="scientific">Medicago truncatula</name>
    <name type="common">Barrel medic</name>
    <name type="synonym">Medicago tribuloides</name>
    <dbReference type="NCBI Taxonomy" id="3880"/>
    <lineage>
        <taxon>Eukaryota</taxon>
        <taxon>Viridiplantae</taxon>
        <taxon>Streptophyta</taxon>
        <taxon>Embryophyta</taxon>
        <taxon>Tracheophyta</taxon>
        <taxon>Spermatophyta</taxon>
        <taxon>Magnoliopsida</taxon>
        <taxon>eudicotyledons</taxon>
        <taxon>Gunneridae</taxon>
        <taxon>Pentapetalae</taxon>
        <taxon>rosids</taxon>
        <taxon>fabids</taxon>
        <taxon>Fabales</taxon>
        <taxon>Fabaceae</taxon>
        <taxon>Papilionoideae</taxon>
        <taxon>50 kb inversion clade</taxon>
        <taxon>NPAAA clade</taxon>
        <taxon>Hologalegina</taxon>
        <taxon>IRL clade</taxon>
        <taxon>Trifolieae</taxon>
        <taxon>Medicago</taxon>
    </lineage>
</organism>
<feature type="domain" description="Disease resistance R13L4/SHOC-2-like LRR" evidence="15">
    <location>
        <begin position="257"/>
        <end position="476"/>
    </location>
</feature>
<protein>
    <submittedName>
        <fullName evidence="16">Leucine-rich receptor-like kinase family protein, putative</fullName>
    </submittedName>
</protein>
<comment type="similarity">
    <text evidence="2">Belongs to the RLP family.</text>
</comment>
<dbReference type="InterPro" id="IPR032675">
    <property type="entry name" value="LRR_dom_sf"/>
</dbReference>
<evidence type="ECO:0000313" key="18">
    <source>
        <dbReference type="Proteomes" id="UP000002051"/>
    </source>
</evidence>
<keyword evidence="16" id="KW-0808">Transferase</keyword>
<evidence type="ECO:0000256" key="5">
    <source>
        <dbReference type="ARBA" id="ARBA00022692"/>
    </source>
</evidence>
<keyword evidence="7" id="KW-0677">Repeat</keyword>
<sequence>MKLGLIISFLLYFVTLMLMLTQGCNGCLEKERIGLLEIKHYILSQQDEGDSYNDKELGSWVDDRDSNCCVWDRVECSSGHITELFFDRLLFWTSDPKMLNVSLFCPFKELRLLDLSDNDIQGWIGNEDFPRLTKLETLGLSSNNLNSSILSSLNGLTALTTLYLDFNNIDNNFFPQGFPRLKRLESLDLSGNDYLNSSILPSLNGLTALTTLNLGFNSMKNFYVQGFSRSKELEVLDLSYNELNCNIITSLHGFISLRSLILNDNEFNCSLSTLDFAKFSQLELLDLGGNQFIGSLHVEDVQHLKNLKMLRLSDNQMKGSIEGLCNLKDLEELDISKNMFGAKLPECLSNLTNLRILDLSHNLFGGNFPSFTTNLTSLTFLSLYENYMQGSFSLINLANHSNLQHLYISSKNSIGVHIETEKTKWFPKFQLKSLILRNCNLNMKKGSVIPTFLSYQYNLIVMDLSSNNIGSLPSWLINNVGIQYLDLSNNNFSGLLPEDIGIFLPSVTYMNFSSNNFEGNIPSSICKMKKLKYLDLSQNHFSGELPKQLAADCNNLQYLILSNNSLCGNIPKFVNMVVLFLNNNNFSGTLDDVLGKGNNRRLILLSISNNSITGKIPSSIGMFSHMQFLFMGQNQLEGQIPIEISNMPWLHILDLSQNKLIGAIPKLSSFKYLRFLYLQQNDLSGSKPSELSEGSKLQLLDLRENKLSGKIPNWMDKLSELRVLLLGGNNFEGEIPIQLCHLKNITIMDLSRNMLNASIPSCFQNMSFGMRQHVHNDDDDGSIFEFSMYKAPTAISFNASLLIRHPWIGNSLKNLQFEVEFRTKHNEYFYKGKVLEIMTGLDLSCNNLTGVIPSQIGDLQQIRALNLSHNHLSGPIPITFSNLTQIESLDLSYNNLSGKIPNELTQLNFLEIFNVSYNNLSGTPPSTGQFGGFVEENYIGNPGLCGPFLNRKCEHVESSASSQSNDDGEKETMVDMITFYWSFTASYITILLAFITVLCINPRWRMAWFYYISELVICFASYLRKSYHLSAILPFMLYMPDSTQFMQEMTSKDQKKEAPEPSELQESSLTCSLVLRLSEVHPTSEDRDHVAAPQWSTGDFLDVRLSELCFA</sequence>
<keyword evidence="11" id="KW-0325">Glycoprotein</keyword>
<evidence type="ECO:0000256" key="9">
    <source>
        <dbReference type="ARBA" id="ARBA00023136"/>
    </source>
</evidence>
<accession>A0A072UHL0</accession>
<dbReference type="SMART" id="SM00369">
    <property type="entry name" value="LRR_TYP"/>
    <property type="match status" value="11"/>
</dbReference>
<reference evidence="17" key="3">
    <citation type="submission" date="2015-04" db="UniProtKB">
        <authorList>
            <consortium name="EnsemblPlants"/>
        </authorList>
    </citation>
    <scope>IDENTIFICATION</scope>
    <source>
        <strain evidence="17">cv. Jemalong A17</strain>
    </source>
</reference>
<evidence type="ECO:0000259" key="14">
    <source>
        <dbReference type="Pfam" id="PF08263"/>
    </source>
</evidence>
<evidence type="ECO:0000256" key="3">
    <source>
        <dbReference type="ARBA" id="ARBA00022475"/>
    </source>
</evidence>
<dbReference type="Pfam" id="PF08263">
    <property type="entry name" value="LRRNT_2"/>
    <property type="match status" value="1"/>
</dbReference>
<dbReference type="InterPro" id="IPR051502">
    <property type="entry name" value="RLP_Defense_Trigger"/>
</dbReference>
<reference evidence="16 18" key="2">
    <citation type="journal article" date="2014" name="BMC Genomics">
        <title>An improved genome release (version Mt4.0) for the model legume Medicago truncatula.</title>
        <authorList>
            <person name="Tang H."/>
            <person name="Krishnakumar V."/>
            <person name="Bidwell S."/>
            <person name="Rosen B."/>
            <person name="Chan A."/>
            <person name="Zhou S."/>
            <person name="Gentzbittel L."/>
            <person name="Childs K.L."/>
            <person name="Yandell M."/>
            <person name="Gundlach H."/>
            <person name="Mayer K.F."/>
            <person name="Schwartz D.C."/>
            <person name="Town C.D."/>
        </authorList>
    </citation>
    <scope>GENOME REANNOTATION</scope>
    <source>
        <strain evidence="16">A17</strain>
        <strain evidence="17 18">cv. Jemalong A17</strain>
    </source>
</reference>
<dbReference type="EMBL" id="CM001220">
    <property type="protein sequence ID" value="KEH28881.1"/>
    <property type="molecule type" value="Genomic_DNA"/>
</dbReference>
<keyword evidence="10 16" id="KW-0675">Receptor</keyword>
<evidence type="ECO:0000256" key="12">
    <source>
        <dbReference type="SAM" id="Phobius"/>
    </source>
</evidence>
<dbReference type="GO" id="GO:0005886">
    <property type="term" value="C:plasma membrane"/>
    <property type="evidence" value="ECO:0007669"/>
    <property type="project" value="UniProtKB-SubCell"/>
</dbReference>
<evidence type="ECO:0000259" key="15">
    <source>
        <dbReference type="Pfam" id="PF23598"/>
    </source>
</evidence>
<feature type="chain" id="PRO_5014499644" evidence="13">
    <location>
        <begin position="27"/>
        <end position="1111"/>
    </location>
</feature>
<evidence type="ECO:0000256" key="6">
    <source>
        <dbReference type="ARBA" id="ARBA00022729"/>
    </source>
</evidence>